<reference evidence="6" key="1">
    <citation type="submission" date="2020-08" db="EMBL/GenBank/DDBJ databases">
        <title>Winogradskyella ouciana sp. nov., isolated from the hadal seawater of the Mariana Trench.</title>
        <authorList>
            <person name="He X."/>
        </authorList>
    </citation>
    <scope>NUCLEOTIDE SEQUENCE [LARGE SCALE GENOMIC DNA]</scope>
    <source>
        <strain evidence="6">KCTC 52348</strain>
    </source>
</reference>
<keyword evidence="3" id="KW-0812">Transmembrane</keyword>
<dbReference type="GO" id="GO:0016020">
    <property type="term" value="C:membrane"/>
    <property type="evidence" value="ECO:0007669"/>
    <property type="project" value="InterPro"/>
</dbReference>
<accession>A0A842ILY7</accession>
<organism evidence="6 7">
    <name type="scientific">Winogradskyella flava</name>
    <dbReference type="NCBI Taxonomy" id="1884876"/>
    <lineage>
        <taxon>Bacteria</taxon>
        <taxon>Pseudomonadati</taxon>
        <taxon>Bacteroidota</taxon>
        <taxon>Flavobacteriia</taxon>
        <taxon>Flavobacteriales</taxon>
        <taxon>Flavobacteriaceae</taxon>
        <taxon>Winogradskyella</taxon>
    </lineage>
</organism>
<dbReference type="PANTHER" id="PTHR34220:SF7">
    <property type="entry name" value="SENSOR HISTIDINE KINASE YPDA"/>
    <property type="match status" value="1"/>
</dbReference>
<evidence type="ECO:0000256" key="2">
    <source>
        <dbReference type="SAM" id="Coils"/>
    </source>
</evidence>
<dbReference type="Pfam" id="PF13424">
    <property type="entry name" value="TPR_12"/>
    <property type="match status" value="1"/>
</dbReference>
<gene>
    <name evidence="6" type="ORF">H7F21_01460</name>
</gene>
<dbReference type="EMBL" id="JACLCP010000001">
    <property type="protein sequence ID" value="MBC2843741.1"/>
    <property type="molecule type" value="Genomic_DNA"/>
</dbReference>
<dbReference type="SUPFAM" id="SSF55874">
    <property type="entry name" value="ATPase domain of HSP90 chaperone/DNA topoisomerase II/histidine kinase"/>
    <property type="match status" value="1"/>
</dbReference>
<keyword evidence="1" id="KW-0802">TPR repeat</keyword>
<evidence type="ECO:0000256" key="3">
    <source>
        <dbReference type="SAM" id="Phobius"/>
    </source>
</evidence>
<dbReference type="SMART" id="SM00028">
    <property type="entry name" value="TPR"/>
    <property type="match status" value="4"/>
</dbReference>
<sequence length="605" mass="69275">MVLYSQNSESKALDSSKIKKIETFIDSADQFKKSNLDSALFYADLALKISEKLKNISIVAESRLKTAEILWYKKNYLSAIGILKLNLNHEDRLDNNLIGRTYKSMGDAYRQERQSDSALVNYAKALNSFLIAKNNRGISLTYLSLGITYELGGDKTSASKFYEKSMTFSPNSKLMEKHKNQLYEDGVTVGYDYQKFIDLSLDIERIATGQNDKRLLGITYNNLKRSYFRQKDYDRSLKYALKEIEVKSQIKSDVLTSDPKIFAGNIYLLKNDTQKAIAYFKDALKDAKDSLKLKAYDGLKGAYVKLGHTSKVVEIMEASNVVRDSLNAKNSRISTREIIERYQNEKQQQEIESLNFQNEAKAEKISNQRLTLFGSLAGSVLLLLLGFLLYRNYRAKQDLNYSQLNFRLLQTQLNPHFMFNALNEIKLNLDPDKSNETSEHLSSYSKLMRLILEGSDKEFVSVEDDVSLISKFLQLQQLVHDYSFNFKIHVDESLDMHYIKIPPMLVQPFVENAVLHGIKSVDNGEIKIQYLEQNNELVVKVEDNGKGFSKSKSELGKHLHQSMGTKIIDQRINNYEKLHGFKIDVQTVSNEDSGTIIIITCPIFF</sequence>
<dbReference type="InterPro" id="IPR036890">
    <property type="entry name" value="HATPase_C_sf"/>
</dbReference>
<dbReference type="Proteomes" id="UP000533900">
    <property type="component" value="Unassembled WGS sequence"/>
</dbReference>
<keyword evidence="2" id="KW-0175">Coiled coil</keyword>
<name>A0A842ILY7_9FLAO</name>
<dbReference type="InterPro" id="IPR019734">
    <property type="entry name" value="TPR_rpt"/>
</dbReference>
<evidence type="ECO:0000256" key="1">
    <source>
        <dbReference type="PROSITE-ProRule" id="PRU00339"/>
    </source>
</evidence>
<dbReference type="InterPro" id="IPR011990">
    <property type="entry name" value="TPR-like_helical_dom_sf"/>
</dbReference>
<feature type="transmembrane region" description="Helical" evidence="3">
    <location>
        <begin position="370"/>
        <end position="390"/>
    </location>
</feature>
<proteinExistence type="predicted"/>
<feature type="domain" description="Histidine kinase/HSP90-like ATPase" evidence="4">
    <location>
        <begin position="506"/>
        <end position="602"/>
    </location>
</feature>
<evidence type="ECO:0000259" key="5">
    <source>
        <dbReference type="Pfam" id="PF06580"/>
    </source>
</evidence>
<dbReference type="PANTHER" id="PTHR34220">
    <property type="entry name" value="SENSOR HISTIDINE KINASE YPDA"/>
    <property type="match status" value="1"/>
</dbReference>
<keyword evidence="7" id="KW-1185">Reference proteome</keyword>
<evidence type="ECO:0000259" key="4">
    <source>
        <dbReference type="Pfam" id="PF02518"/>
    </source>
</evidence>
<comment type="caution">
    <text evidence="6">The sequence shown here is derived from an EMBL/GenBank/DDBJ whole genome shotgun (WGS) entry which is preliminary data.</text>
</comment>
<dbReference type="InterPro" id="IPR050640">
    <property type="entry name" value="Bact_2-comp_sensor_kinase"/>
</dbReference>
<dbReference type="Pfam" id="PF06580">
    <property type="entry name" value="His_kinase"/>
    <property type="match status" value="1"/>
</dbReference>
<evidence type="ECO:0000313" key="7">
    <source>
        <dbReference type="Proteomes" id="UP000533900"/>
    </source>
</evidence>
<dbReference type="RefSeq" id="WP_185787457.1">
    <property type="nucleotide sequence ID" value="NZ_JACLCP010000001.1"/>
</dbReference>
<dbReference type="InterPro" id="IPR003594">
    <property type="entry name" value="HATPase_dom"/>
</dbReference>
<keyword evidence="3" id="KW-1133">Transmembrane helix</keyword>
<feature type="repeat" description="TPR" evidence="1">
    <location>
        <begin position="139"/>
        <end position="172"/>
    </location>
</feature>
<dbReference type="PROSITE" id="PS50005">
    <property type="entry name" value="TPR"/>
    <property type="match status" value="1"/>
</dbReference>
<dbReference type="AlphaFoldDB" id="A0A842ILY7"/>
<dbReference type="Gene3D" id="1.25.40.10">
    <property type="entry name" value="Tetratricopeptide repeat domain"/>
    <property type="match status" value="2"/>
</dbReference>
<feature type="domain" description="Signal transduction histidine kinase internal region" evidence="5">
    <location>
        <begin position="406"/>
        <end position="479"/>
    </location>
</feature>
<protein>
    <submittedName>
        <fullName evidence="6">Histidine kinase</fullName>
    </submittedName>
</protein>
<keyword evidence="6" id="KW-0808">Transferase</keyword>
<dbReference type="Gene3D" id="3.30.565.10">
    <property type="entry name" value="Histidine kinase-like ATPase, C-terminal domain"/>
    <property type="match status" value="1"/>
</dbReference>
<dbReference type="Pfam" id="PF02518">
    <property type="entry name" value="HATPase_c"/>
    <property type="match status" value="1"/>
</dbReference>
<dbReference type="GO" id="GO:0000155">
    <property type="term" value="F:phosphorelay sensor kinase activity"/>
    <property type="evidence" value="ECO:0007669"/>
    <property type="project" value="InterPro"/>
</dbReference>
<dbReference type="InterPro" id="IPR010559">
    <property type="entry name" value="Sig_transdc_His_kin_internal"/>
</dbReference>
<evidence type="ECO:0000313" key="6">
    <source>
        <dbReference type="EMBL" id="MBC2843741.1"/>
    </source>
</evidence>
<keyword evidence="3" id="KW-0472">Membrane</keyword>
<keyword evidence="6" id="KW-0418">Kinase</keyword>
<dbReference type="SUPFAM" id="SSF48452">
    <property type="entry name" value="TPR-like"/>
    <property type="match status" value="2"/>
</dbReference>
<feature type="coiled-coil region" evidence="2">
    <location>
        <begin position="332"/>
        <end position="364"/>
    </location>
</feature>